<keyword evidence="3" id="KW-1185">Reference proteome</keyword>
<accession>A0AAD9JZD7</accession>
<dbReference type="Proteomes" id="UP001208570">
    <property type="component" value="Unassembled WGS sequence"/>
</dbReference>
<evidence type="ECO:0000313" key="3">
    <source>
        <dbReference type="Proteomes" id="UP001208570"/>
    </source>
</evidence>
<evidence type="ECO:0000256" key="1">
    <source>
        <dbReference type="SAM" id="MobiDB-lite"/>
    </source>
</evidence>
<protein>
    <submittedName>
        <fullName evidence="2">Uncharacterized protein</fullName>
    </submittedName>
</protein>
<reference evidence="2" key="1">
    <citation type="journal article" date="2023" name="Mol. Biol. Evol.">
        <title>Third-Generation Sequencing Reveals the Adaptive Role of the Epigenome in Three Deep-Sea Polychaetes.</title>
        <authorList>
            <person name="Perez M."/>
            <person name="Aroh O."/>
            <person name="Sun Y."/>
            <person name="Lan Y."/>
            <person name="Juniper S.K."/>
            <person name="Young C.R."/>
            <person name="Angers B."/>
            <person name="Qian P.Y."/>
        </authorList>
    </citation>
    <scope>NUCLEOTIDE SEQUENCE</scope>
    <source>
        <strain evidence="2">P08H-3</strain>
    </source>
</reference>
<name>A0AAD9JZD7_9ANNE</name>
<dbReference type="AlphaFoldDB" id="A0AAD9JZD7"/>
<sequence length="123" mass="13342">MHAIGWVSVGDLISDAAKVGVTYVISVLTSSAGLRYPDDTWRSPIFEKRDMVAGNGIRSRDLIADGTYDNRMFTSGLGRLISVAKDAVHRVKETPPQSLPSPPPSSSVSSTSSQTHHFREKIT</sequence>
<feature type="region of interest" description="Disordered" evidence="1">
    <location>
        <begin position="91"/>
        <end position="123"/>
    </location>
</feature>
<evidence type="ECO:0000313" key="2">
    <source>
        <dbReference type="EMBL" id="KAK2161525.1"/>
    </source>
</evidence>
<comment type="caution">
    <text evidence="2">The sequence shown here is derived from an EMBL/GenBank/DDBJ whole genome shotgun (WGS) entry which is preliminary data.</text>
</comment>
<organism evidence="2 3">
    <name type="scientific">Paralvinella palmiformis</name>
    <dbReference type="NCBI Taxonomy" id="53620"/>
    <lineage>
        <taxon>Eukaryota</taxon>
        <taxon>Metazoa</taxon>
        <taxon>Spiralia</taxon>
        <taxon>Lophotrochozoa</taxon>
        <taxon>Annelida</taxon>
        <taxon>Polychaeta</taxon>
        <taxon>Sedentaria</taxon>
        <taxon>Canalipalpata</taxon>
        <taxon>Terebellida</taxon>
        <taxon>Terebelliformia</taxon>
        <taxon>Alvinellidae</taxon>
        <taxon>Paralvinella</taxon>
    </lineage>
</organism>
<gene>
    <name evidence="2" type="ORF">LSH36_115g09029</name>
</gene>
<dbReference type="EMBL" id="JAODUP010000115">
    <property type="protein sequence ID" value="KAK2161525.1"/>
    <property type="molecule type" value="Genomic_DNA"/>
</dbReference>
<proteinExistence type="predicted"/>